<dbReference type="EMBL" id="GL379788">
    <property type="protein sequence ID" value="EGT40404.1"/>
    <property type="molecule type" value="Genomic_DNA"/>
</dbReference>
<organism evidence="2">
    <name type="scientific">Caenorhabditis brenneri</name>
    <name type="common">Nematode worm</name>
    <dbReference type="NCBI Taxonomy" id="135651"/>
    <lineage>
        <taxon>Eukaryota</taxon>
        <taxon>Metazoa</taxon>
        <taxon>Ecdysozoa</taxon>
        <taxon>Nematoda</taxon>
        <taxon>Chromadorea</taxon>
        <taxon>Rhabditida</taxon>
        <taxon>Rhabditina</taxon>
        <taxon>Rhabditomorpha</taxon>
        <taxon>Rhabditoidea</taxon>
        <taxon>Rhabditidae</taxon>
        <taxon>Peloderinae</taxon>
        <taxon>Caenorhabditis</taxon>
    </lineage>
</organism>
<dbReference type="AlphaFoldDB" id="G0MBK2"/>
<reference evidence="2" key="1">
    <citation type="submission" date="2011-07" db="EMBL/GenBank/DDBJ databases">
        <authorList>
            <consortium name="Caenorhabditis brenneri Sequencing and Analysis Consortium"/>
            <person name="Wilson R.K."/>
        </authorList>
    </citation>
    <scope>NUCLEOTIDE SEQUENCE [LARGE SCALE GENOMIC DNA]</scope>
    <source>
        <strain evidence="2">PB2801</strain>
    </source>
</reference>
<dbReference type="HOGENOM" id="CLU_2760065_0_0_1"/>
<keyword evidence="2" id="KW-1185">Reference proteome</keyword>
<evidence type="ECO:0000313" key="2">
    <source>
        <dbReference type="Proteomes" id="UP000008068"/>
    </source>
</evidence>
<proteinExistence type="predicted"/>
<name>G0MBK2_CAEBE</name>
<sequence>MIRPRSRSKIWTFFILSGVIVYTLCLLDTGENLRKKFSELTPTISSNYVKTKMHNNEYCVTYNFLEAEQL</sequence>
<evidence type="ECO:0000313" key="1">
    <source>
        <dbReference type="EMBL" id="EGT40404.1"/>
    </source>
</evidence>
<protein>
    <submittedName>
        <fullName evidence="1">Uncharacterized protein</fullName>
    </submittedName>
</protein>
<dbReference type="InParanoid" id="G0MBK2"/>
<dbReference type="Proteomes" id="UP000008068">
    <property type="component" value="Unassembled WGS sequence"/>
</dbReference>
<gene>
    <name evidence="1" type="ORF">CAEBREN_29826</name>
</gene>
<accession>G0MBK2</accession>